<keyword evidence="4" id="KW-0808">Transferase</keyword>
<dbReference type="EMBL" id="JAVRHX010000001">
    <property type="protein sequence ID" value="MDT0593859.1"/>
    <property type="molecule type" value="Genomic_DNA"/>
</dbReference>
<organism evidence="4 5">
    <name type="scientific">Glaciecola petra</name>
    <dbReference type="NCBI Taxonomy" id="3075602"/>
    <lineage>
        <taxon>Bacteria</taxon>
        <taxon>Pseudomonadati</taxon>
        <taxon>Pseudomonadota</taxon>
        <taxon>Gammaproteobacteria</taxon>
        <taxon>Alteromonadales</taxon>
        <taxon>Alteromonadaceae</taxon>
        <taxon>Glaciecola</taxon>
    </lineage>
</organism>
<evidence type="ECO:0000313" key="4">
    <source>
        <dbReference type="EMBL" id="MDT0593859.1"/>
    </source>
</evidence>
<dbReference type="Pfam" id="PF01041">
    <property type="entry name" value="DegT_DnrJ_EryC1"/>
    <property type="match status" value="1"/>
</dbReference>
<evidence type="ECO:0000313" key="5">
    <source>
        <dbReference type="Proteomes" id="UP001253545"/>
    </source>
</evidence>
<dbReference type="PANTHER" id="PTHR30244:SF9">
    <property type="entry name" value="PROTEIN RV3402C"/>
    <property type="match status" value="1"/>
</dbReference>
<dbReference type="InterPro" id="IPR015424">
    <property type="entry name" value="PyrdxlP-dep_Trfase"/>
</dbReference>
<accession>A0ABU2ZND7</accession>
<name>A0ABU2ZND7_9ALTE</name>
<dbReference type="PANTHER" id="PTHR30244">
    <property type="entry name" value="TRANSAMINASE"/>
    <property type="match status" value="1"/>
</dbReference>
<dbReference type="Proteomes" id="UP001253545">
    <property type="component" value="Unassembled WGS sequence"/>
</dbReference>
<dbReference type="RefSeq" id="WP_311367354.1">
    <property type="nucleotide sequence ID" value="NZ_JAVRHX010000001.1"/>
</dbReference>
<evidence type="ECO:0000256" key="1">
    <source>
        <dbReference type="ARBA" id="ARBA00022898"/>
    </source>
</evidence>
<dbReference type="InterPro" id="IPR000653">
    <property type="entry name" value="DegT/StrS_aminotransferase"/>
</dbReference>
<comment type="caution">
    <text evidence="4">The sequence shown here is derived from an EMBL/GenBank/DDBJ whole genome shotgun (WGS) entry which is preliminary data.</text>
</comment>
<protein>
    <submittedName>
        <fullName evidence="4">DegT/DnrJ/EryC1/StrS family aminotransferase</fullName>
        <ecNumber evidence="4">2.6.1.-</ecNumber>
    </submittedName>
</protein>
<dbReference type="EC" id="2.6.1.-" evidence="4"/>
<dbReference type="SUPFAM" id="SSF53383">
    <property type="entry name" value="PLP-dependent transferases"/>
    <property type="match status" value="1"/>
</dbReference>
<comment type="similarity">
    <text evidence="2 3">Belongs to the DegT/DnrJ/EryC1 family.</text>
</comment>
<evidence type="ECO:0000256" key="2">
    <source>
        <dbReference type="ARBA" id="ARBA00037999"/>
    </source>
</evidence>
<dbReference type="CDD" id="cd00616">
    <property type="entry name" value="AHBA_syn"/>
    <property type="match status" value="1"/>
</dbReference>
<proteinExistence type="inferred from homology"/>
<sequence length="377" mass="42406">MGDANIAIPLNEPYLPAFKKYEKYLEKMYANKWLTNGGPLLQEFALRLQDYLDVPYVVLTSNGTAALQLAYRLYNLQGNVVTTPFSFIATCNSADWVGLKVKFADIDPDNLNISPAAIEKSIDENTTAIVPVHTYGNPCDVKNIKKLADKYKLKIIYDAAHAFGIKRHKRSILNQGHASAISFHATKLFHCIEGGALIVNNREDYQRAQNMINFGIDAQKGGISYTGFNGKMSEAHAAMGLAMLDDIDKVLEKRLEHYHLYKQLLGDAVAYPIWDKSSTQNAGYFPVLFEDKKQRDSVYEALSRKNIQSRAYFSPSLNSLNHFTKNQSFDCPVSEIMVDRVLCLPLFYVLKPTGIKQICTIIKSTLQSQSLRLKEAI</sequence>
<evidence type="ECO:0000256" key="3">
    <source>
        <dbReference type="RuleBase" id="RU004508"/>
    </source>
</evidence>
<gene>
    <name evidence="4" type="ORF">RM552_03250</name>
</gene>
<dbReference type="PIRSF" id="PIRSF000390">
    <property type="entry name" value="PLP_StrS"/>
    <property type="match status" value="1"/>
</dbReference>
<dbReference type="Gene3D" id="3.40.640.10">
    <property type="entry name" value="Type I PLP-dependent aspartate aminotransferase-like (Major domain)"/>
    <property type="match status" value="1"/>
</dbReference>
<dbReference type="InterPro" id="IPR015421">
    <property type="entry name" value="PyrdxlP-dep_Trfase_major"/>
</dbReference>
<keyword evidence="5" id="KW-1185">Reference proteome</keyword>
<keyword evidence="4" id="KW-0032">Aminotransferase</keyword>
<dbReference type="GO" id="GO:0008483">
    <property type="term" value="F:transaminase activity"/>
    <property type="evidence" value="ECO:0007669"/>
    <property type="project" value="UniProtKB-KW"/>
</dbReference>
<reference evidence="4 5" key="1">
    <citation type="submission" date="2023-09" db="EMBL/GenBank/DDBJ databases">
        <authorList>
            <person name="Rey-Velasco X."/>
        </authorList>
    </citation>
    <scope>NUCLEOTIDE SEQUENCE [LARGE SCALE GENOMIC DNA]</scope>
    <source>
        <strain evidence="4 5">P117</strain>
    </source>
</reference>
<keyword evidence="1 3" id="KW-0663">Pyridoxal phosphate</keyword>